<protein>
    <submittedName>
        <fullName evidence="2">Reverse transcriptase domain-containing protein</fullName>
    </submittedName>
</protein>
<evidence type="ECO:0000313" key="3">
    <source>
        <dbReference type="Proteomes" id="UP000478052"/>
    </source>
</evidence>
<name>A0A6G0ZMJ2_APHCR</name>
<keyword evidence="2" id="KW-0695">RNA-directed DNA polymerase</keyword>
<gene>
    <name evidence="2" type="ORF">FWK35_00003884</name>
</gene>
<dbReference type="PANTHER" id="PTHR33332">
    <property type="entry name" value="REVERSE TRANSCRIPTASE DOMAIN-CONTAINING PROTEIN"/>
    <property type="match status" value="1"/>
</dbReference>
<comment type="caution">
    <text evidence="2">The sequence shown here is derived from an EMBL/GenBank/DDBJ whole genome shotgun (WGS) entry which is preliminary data.</text>
</comment>
<accession>A0A6G0ZMJ2</accession>
<evidence type="ECO:0000313" key="2">
    <source>
        <dbReference type="EMBL" id="KAF0772672.1"/>
    </source>
</evidence>
<dbReference type="OrthoDB" id="6588649at2759"/>
<keyword evidence="2" id="KW-0808">Transferase</keyword>
<dbReference type="Proteomes" id="UP000478052">
    <property type="component" value="Unassembled WGS sequence"/>
</dbReference>
<dbReference type="GO" id="GO:0003964">
    <property type="term" value="F:RNA-directed DNA polymerase activity"/>
    <property type="evidence" value="ECO:0007669"/>
    <property type="project" value="UniProtKB-KW"/>
</dbReference>
<feature type="domain" description="Reverse transcriptase" evidence="1">
    <location>
        <begin position="1"/>
        <end position="91"/>
    </location>
</feature>
<proteinExistence type="predicted"/>
<dbReference type="EMBL" id="VUJU01000150">
    <property type="protein sequence ID" value="KAF0772672.1"/>
    <property type="molecule type" value="Genomic_DNA"/>
</dbReference>
<sequence>MEVPPGIQMIGFADDLAVVGLARTGEQLENLVNPVLDRIDGWMVGHGLQLAHQKTEAVMLTRRWAYNPPRLSIGGQQINLKNHLRYLGVILDTRLSFGKHVETVAKKAATSAAALGRIMPNINGPGQWKRRLLGSVVESQLLYAAPVWAASVCGTAKSIRNLRRPQRVAALRAIRAYRTVSDEAAFVLSNMLPVDLIAREKVRIKSRYNDEPNPGDPPVSRDRIKREERKATIAEWQMRWSISGKAAWTRRLIPDLVRWYNRTTPVVPWTYHMTQALTGHGCFQFYLHRFARAASPRCVHCQCPSDTAEHTLFHCENWNGLRTDLRERLGHPPTSADVPDILCGPLFEDLPIDGYQRTIA</sequence>
<keyword evidence="2" id="KW-0548">Nucleotidyltransferase</keyword>
<dbReference type="PROSITE" id="PS50878">
    <property type="entry name" value="RT_POL"/>
    <property type="match status" value="1"/>
</dbReference>
<reference evidence="2 3" key="1">
    <citation type="submission" date="2019-08" db="EMBL/GenBank/DDBJ databases">
        <title>Whole genome of Aphis craccivora.</title>
        <authorList>
            <person name="Voronova N.V."/>
            <person name="Shulinski R.S."/>
            <person name="Bandarenka Y.V."/>
            <person name="Zhorov D.G."/>
            <person name="Warner D."/>
        </authorList>
    </citation>
    <scope>NUCLEOTIDE SEQUENCE [LARGE SCALE GENOMIC DNA]</scope>
    <source>
        <strain evidence="2">180601</strain>
        <tissue evidence="2">Whole Body</tissue>
    </source>
</reference>
<organism evidence="2 3">
    <name type="scientific">Aphis craccivora</name>
    <name type="common">Cowpea aphid</name>
    <dbReference type="NCBI Taxonomy" id="307492"/>
    <lineage>
        <taxon>Eukaryota</taxon>
        <taxon>Metazoa</taxon>
        <taxon>Ecdysozoa</taxon>
        <taxon>Arthropoda</taxon>
        <taxon>Hexapoda</taxon>
        <taxon>Insecta</taxon>
        <taxon>Pterygota</taxon>
        <taxon>Neoptera</taxon>
        <taxon>Paraneoptera</taxon>
        <taxon>Hemiptera</taxon>
        <taxon>Sternorrhyncha</taxon>
        <taxon>Aphidomorpha</taxon>
        <taxon>Aphidoidea</taxon>
        <taxon>Aphididae</taxon>
        <taxon>Aphidini</taxon>
        <taxon>Aphis</taxon>
        <taxon>Aphis</taxon>
    </lineage>
</organism>
<keyword evidence="3" id="KW-1185">Reference proteome</keyword>
<evidence type="ECO:0000259" key="1">
    <source>
        <dbReference type="PROSITE" id="PS50878"/>
    </source>
</evidence>
<feature type="non-terminal residue" evidence="2">
    <location>
        <position position="360"/>
    </location>
</feature>
<dbReference type="AlphaFoldDB" id="A0A6G0ZMJ2"/>
<dbReference type="InterPro" id="IPR000477">
    <property type="entry name" value="RT_dom"/>
</dbReference>